<sequence>MKLKEKMVAVPIIKHPMVYLLLVLVFLAMLRTPILSVFSRPEMILMIYLGIFLIFSVTVGFKEIGPFYNKGGGIINLIGITGAVYVCGILAESFTGYFLSANDPQLLDQYTFHLSGPYVLNQLARYSLVGIGEEIFKLCVFFILYWLGVKVSKHKLGSCIISVIVTSFFFGLLHSNYNYDQWLNITLIIGVGALVYFYFLFKYQTIVPLMIAHGLQDFLVSLEHTEELTGIYSLFLVGLILIWFIARFGFGIKVKTER</sequence>
<dbReference type="Pfam" id="PF02517">
    <property type="entry name" value="Rce1-like"/>
    <property type="match status" value="1"/>
</dbReference>
<keyword evidence="1" id="KW-0472">Membrane</keyword>
<keyword evidence="4" id="KW-0645">Protease</keyword>
<dbReference type="Proteomes" id="UP001058072">
    <property type="component" value="Chromosome"/>
</dbReference>
<feature type="transmembrane region" description="Helical" evidence="1">
    <location>
        <begin position="181"/>
        <end position="199"/>
    </location>
</feature>
<feature type="transmembrane region" description="Helical" evidence="1">
    <location>
        <begin position="230"/>
        <end position="250"/>
    </location>
</feature>
<evidence type="ECO:0000313" key="5">
    <source>
        <dbReference type="Proteomes" id="UP001058016"/>
    </source>
</evidence>
<evidence type="ECO:0000313" key="3">
    <source>
        <dbReference type="EMBL" id="UUF05766.1"/>
    </source>
</evidence>
<proteinExistence type="predicted"/>
<dbReference type="RefSeq" id="WP_212724909.1">
    <property type="nucleotide sequence ID" value="NZ_CP071249.1"/>
</dbReference>
<dbReference type="GO" id="GO:0004175">
    <property type="term" value="F:endopeptidase activity"/>
    <property type="evidence" value="ECO:0007669"/>
    <property type="project" value="UniProtKB-ARBA"/>
</dbReference>
<dbReference type="InterPro" id="IPR003675">
    <property type="entry name" value="Rce1/LyrA-like_dom"/>
</dbReference>
<feature type="transmembrane region" description="Helical" evidence="1">
    <location>
        <begin position="156"/>
        <end position="175"/>
    </location>
</feature>
<feature type="transmembrane region" description="Helical" evidence="1">
    <location>
        <begin position="43"/>
        <end position="61"/>
    </location>
</feature>
<evidence type="ECO:0000313" key="6">
    <source>
        <dbReference type="Proteomes" id="UP001058072"/>
    </source>
</evidence>
<evidence type="ECO:0000259" key="2">
    <source>
        <dbReference type="Pfam" id="PF02517"/>
    </source>
</evidence>
<dbReference type="EMBL" id="CP071249">
    <property type="protein sequence ID" value="UUF05766.1"/>
    <property type="molecule type" value="Genomic_DNA"/>
</dbReference>
<name>A0A9Q9CKF1_9FIRM</name>
<keyword evidence="5" id="KW-1185">Reference proteome</keyword>
<dbReference type="Proteomes" id="UP001058016">
    <property type="component" value="Chromosome"/>
</dbReference>
<keyword evidence="4" id="KW-0482">Metalloprotease</keyword>
<keyword evidence="4" id="KW-0378">Hydrolase</keyword>
<protein>
    <submittedName>
        <fullName evidence="4">CPBP family intramembrane metalloprotease</fullName>
    </submittedName>
</protein>
<reference evidence="4 5" key="1">
    <citation type="submission" date="2021-03" db="EMBL/GenBank/DDBJ databases">
        <title>Comparative Genomics and Metabolomics in the genus Turicibacter.</title>
        <authorList>
            <person name="Maki J."/>
            <person name="Looft T."/>
        </authorList>
    </citation>
    <scope>NUCLEOTIDE SEQUENCE</scope>
    <source>
        <strain evidence="4">ISU324</strain>
        <strain evidence="3 5">MMM721</strain>
    </source>
</reference>
<organism evidence="4 6">
    <name type="scientific">Turicibacter bilis</name>
    <dbReference type="NCBI Taxonomy" id="2735723"/>
    <lineage>
        <taxon>Bacteria</taxon>
        <taxon>Bacillati</taxon>
        <taxon>Bacillota</taxon>
        <taxon>Erysipelotrichia</taxon>
        <taxon>Erysipelotrichales</taxon>
        <taxon>Turicibacteraceae</taxon>
        <taxon>Turicibacter</taxon>
    </lineage>
</organism>
<evidence type="ECO:0000313" key="4">
    <source>
        <dbReference type="EMBL" id="UUF08791.1"/>
    </source>
</evidence>
<feature type="transmembrane region" description="Helical" evidence="1">
    <location>
        <begin position="73"/>
        <end position="99"/>
    </location>
</feature>
<keyword evidence="1" id="KW-1133">Transmembrane helix</keyword>
<accession>A0A9Q9CKF1</accession>
<feature type="transmembrane region" description="Helical" evidence="1">
    <location>
        <begin position="126"/>
        <end position="149"/>
    </location>
</feature>
<dbReference type="AlphaFoldDB" id="A0A9Q9CKF1"/>
<dbReference type="EMBL" id="CP071250">
    <property type="protein sequence ID" value="UUF08791.1"/>
    <property type="molecule type" value="Genomic_DNA"/>
</dbReference>
<feature type="transmembrane region" description="Helical" evidence="1">
    <location>
        <begin position="12"/>
        <end position="31"/>
    </location>
</feature>
<gene>
    <name evidence="3" type="ORF">J0J69_12120</name>
    <name evidence="4" type="ORF">J0J70_01840</name>
</gene>
<feature type="domain" description="CAAX prenyl protease 2/Lysostaphin resistance protein A-like" evidence="2">
    <location>
        <begin position="122"/>
        <end position="218"/>
    </location>
</feature>
<dbReference type="GO" id="GO:0080120">
    <property type="term" value="P:CAAX-box protein maturation"/>
    <property type="evidence" value="ECO:0007669"/>
    <property type="project" value="UniProtKB-ARBA"/>
</dbReference>
<evidence type="ECO:0000256" key="1">
    <source>
        <dbReference type="SAM" id="Phobius"/>
    </source>
</evidence>
<keyword evidence="1" id="KW-0812">Transmembrane</keyword>
<dbReference type="GO" id="GO:0008237">
    <property type="term" value="F:metallopeptidase activity"/>
    <property type="evidence" value="ECO:0007669"/>
    <property type="project" value="UniProtKB-KW"/>
</dbReference>